<keyword evidence="13" id="KW-0808">Transferase</keyword>
<feature type="domain" description="CobQ/CobB/MinD/ParA nucleotide binding" evidence="11">
    <location>
        <begin position="328"/>
        <end position="364"/>
    </location>
</feature>
<feature type="coiled-coil region" evidence="9">
    <location>
        <begin position="153"/>
        <end position="211"/>
    </location>
</feature>
<evidence type="ECO:0000313" key="13">
    <source>
        <dbReference type="EMBL" id="WCO68553.1"/>
    </source>
</evidence>
<evidence type="ECO:0000256" key="7">
    <source>
        <dbReference type="ARBA" id="ARBA00022989"/>
    </source>
</evidence>
<name>A0AAE9YC94_9ACTN</name>
<dbReference type="RefSeq" id="WP_272738069.1">
    <property type="nucleotide sequence ID" value="NZ_CP116942.1"/>
</dbReference>
<dbReference type="KEGG" id="ima:PO878_07405"/>
<keyword evidence="9" id="KW-0175">Coiled coil</keyword>
<dbReference type="InterPro" id="IPR002586">
    <property type="entry name" value="CobQ/CobB/MinD/ParA_Nub-bd_dom"/>
</dbReference>
<keyword evidence="6" id="KW-0067">ATP-binding</keyword>
<comment type="subcellular location">
    <subcellularLocation>
        <location evidence="1">Cell membrane</location>
        <topology evidence="1">Multi-pass membrane protein</topology>
    </subcellularLocation>
</comment>
<dbReference type="EC" id="2.7.10.2" evidence="13"/>
<evidence type="ECO:0000313" key="14">
    <source>
        <dbReference type="Proteomes" id="UP001216390"/>
    </source>
</evidence>
<accession>A0AAE9YC94</accession>
<dbReference type="GO" id="GO:0004715">
    <property type="term" value="F:non-membrane spanning protein tyrosine kinase activity"/>
    <property type="evidence" value="ECO:0007669"/>
    <property type="project" value="UniProtKB-EC"/>
</dbReference>
<dbReference type="InterPro" id="IPR027417">
    <property type="entry name" value="P-loop_NTPase"/>
</dbReference>
<dbReference type="AlphaFoldDB" id="A0AAE9YC94"/>
<evidence type="ECO:0000256" key="2">
    <source>
        <dbReference type="ARBA" id="ARBA00006683"/>
    </source>
</evidence>
<dbReference type="SUPFAM" id="SSF52540">
    <property type="entry name" value="P-loop containing nucleoside triphosphate hydrolases"/>
    <property type="match status" value="1"/>
</dbReference>
<dbReference type="InterPro" id="IPR005702">
    <property type="entry name" value="Wzc-like_C"/>
</dbReference>
<gene>
    <name evidence="13" type="ORF">PO878_07405</name>
</gene>
<evidence type="ECO:0000259" key="12">
    <source>
        <dbReference type="Pfam" id="PF02706"/>
    </source>
</evidence>
<dbReference type="Pfam" id="PF01656">
    <property type="entry name" value="CbiA"/>
    <property type="match status" value="1"/>
</dbReference>
<dbReference type="Pfam" id="PF02706">
    <property type="entry name" value="Wzz"/>
    <property type="match status" value="1"/>
</dbReference>
<evidence type="ECO:0000256" key="1">
    <source>
        <dbReference type="ARBA" id="ARBA00004651"/>
    </source>
</evidence>
<dbReference type="GO" id="GO:0005886">
    <property type="term" value="C:plasma membrane"/>
    <property type="evidence" value="ECO:0007669"/>
    <property type="project" value="UniProtKB-SubCell"/>
</dbReference>
<keyword evidence="5" id="KW-0547">Nucleotide-binding</keyword>
<feature type="domain" description="Polysaccharide chain length determinant N-terminal" evidence="12">
    <location>
        <begin position="8"/>
        <end position="81"/>
    </location>
</feature>
<evidence type="ECO:0000256" key="5">
    <source>
        <dbReference type="ARBA" id="ARBA00022741"/>
    </source>
</evidence>
<dbReference type="InterPro" id="IPR003856">
    <property type="entry name" value="LPS_length_determ_N"/>
</dbReference>
<dbReference type="GO" id="GO:0005524">
    <property type="term" value="F:ATP binding"/>
    <property type="evidence" value="ECO:0007669"/>
    <property type="project" value="UniProtKB-KW"/>
</dbReference>
<feature type="transmembrane region" description="Helical" evidence="10">
    <location>
        <begin position="20"/>
        <end position="40"/>
    </location>
</feature>
<keyword evidence="14" id="KW-1185">Reference proteome</keyword>
<evidence type="ECO:0000259" key="11">
    <source>
        <dbReference type="Pfam" id="PF01656"/>
    </source>
</evidence>
<dbReference type="PANTHER" id="PTHR32309">
    <property type="entry name" value="TYROSINE-PROTEIN KINASE"/>
    <property type="match status" value="1"/>
</dbReference>
<keyword evidence="4 10" id="KW-0812">Transmembrane</keyword>
<dbReference type="Proteomes" id="UP001216390">
    <property type="component" value="Chromosome"/>
</dbReference>
<sequence>MATDPGSVELGDYLGVVRRRALVVGAVVAVCLLLGAAYGLTRPDVYRSTAQVALPDPAQTQTPAEAIADVQTELQVVQSELVAARAAEELPGDQDTRDLLGHVVAESPSEARILSISFTASDPEAAQAGAQAFAEAYVAQKQEEQQATVDERAATYQERIDATEENIAAQVELRDAAEAGSTEEAEAQDAIDSARSTLSDLTTELTEVEATLVDGGTIITPARLPQGPQPRGLARTLAAALAAGLLLGLGAAFVLDRLDTRVRGAADLERTLGVSTLGTIPVFPERFRHPSTGLVTVHAPAGTEADAFRRLRTSVLLAGQADGVRTLAITSSVADEGKTTVAANLAVALAQGGRRVILIGADLRRAGVEEMFDLPAAPGLSDLLLGRATIDDVEHRVGDLTVVTRGSEVETPTDLLGSDTTARAILELGHGFDHVIVDTPPVLAVADVLVLAPALDATLMVVSQAQAGTAQVAEAGTELSLAGARVLGAALNNDSDTSRRSAGAYAYGIRP</sequence>
<organism evidence="13 14">
    <name type="scientific">Iamia majanohamensis</name>
    <dbReference type="NCBI Taxonomy" id="467976"/>
    <lineage>
        <taxon>Bacteria</taxon>
        <taxon>Bacillati</taxon>
        <taxon>Actinomycetota</taxon>
        <taxon>Acidimicrobiia</taxon>
        <taxon>Acidimicrobiales</taxon>
        <taxon>Iamiaceae</taxon>
        <taxon>Iamia</taxon>
    </lineage>
</organism>
<evidence type="ECO:0000256" key="10">
    <source>
        <dbReference type="SAM" id="Phobius"/>
    </source>
</evidence>
<proteinExistence type="inferred from homology"/>
<dbReference type="NCBIfam" id="TIGR01007">
    <property type="entry name" value="eps_fam"/>
    <property type="match status" value="1"/>
</dbReference>
<feature type="transmembrane region" description="Helical" evidence="10">
    <location>
        <begin position="233"/>
        <end position="255"/>
    </location>
</feature>
<dbReference type="Gene3D" id="3.40.50.300">
    <property type="entry name" value="P-loop containing nucleotide triphosphate hydrolases"/>
    <property type="match status" value="1"/>
</dbReference>
<dbReference type="EMBL" id="CP116942">
    <property type="protein sequence ID" value="WCO68553.1"/>
    <property type="molecule type" value="Genomic_DNA"/>
</dbReference>
<evidence type="ECO:0000256" key="4">
    <source>
        <dbReference type="ARBA" id="ARBA00022692"/>
    </source>
</evidence>
<evidence type="ECO:0000256" key="6">
    <source>
        <dbReference type="ARBA" id="ARBA00022840"/>
    </source>
</evidence>
<evidence type="ECO:0000256" key="9">
    <source>
        <dbReference type="SAM" id="Coils"/>
    </source>
</evidence>
<dbReference type="InterPro" id="IPR050445">
    <property type="entry name" value="Bact_polysacc_biosynth/exp"/>
</dbReference>
<keyword evidence="8 10" id="KW-0472">Membrane</keyword>
<evidence type="ECO:0000256" key="3">
    <source>
        <dbReference type="ARBA" id="ARBA00022475"/>
    </source>
</evidence>
<protein>
    <submittedName>
        <fullName evidence="13">Polysaccharide biosynthesis tyrosine autokinase</fullName>
        <ecNumber evidence="13">2.7.10.2</ecNumber>
    </submittedName>
</protein>
<dbReference type="PANTHER" id="PTHR32309:SF31">
    <property type="entry name" value="CAPSULAR EXOPOLYSACCHARIDE FAMILY"/>
    <property type="match status" value="1"/>
</dbReference>
<keyword evidence="3" id="KW-1003">Cell membrane</keyword>
<comment type="similarity">
    <text evidence="2">Belongs to the CpsC/CapA family.</text>
</comment>
<dbReference type="CDD" id="cd05387">
    <property type="entry name" value="BY-kinase"/>
    <property type="match status" value="1"/>
</dbReference>
<keyword evidence="7 10" id="KW-1133">Transmembrane helix</keyword>
<evidence type="ECO:0000256" key="8">
    <source>
        <dbReference type="ARBA" id="ARBA00023136"/>
    </source>
</evidence>
<reference evidence="13" key="1">
    <citation type="submission" date="2023-01" db="EMBL/GenBank/DDBJ databases">
        <title>The diversity of Class Acidimicrobiia in South China Sea sediment environments and the proposal of Iamia marina sp. nov., a novel species of the genus Iamia.</title>
        <authorList>
            <person name="He Y."/>
            <person name="Tian X."/>
        </authorList>
    </citation>
    <scope>NUCLEOTIDE SEQUENCE</scope>
    <source>
        <strain evidence="13">DSM 19957</strain>
    </source>
</reference>